<proteinExistence type="predicted"/>
<feature type="non-terminal residue" evidence="2">
    <location>
        <position position="140"/>
    </location>
</feature>
<feature type="transmembrane region" description="Helical" evidence="1">
    <location>
        <begin position="22"/>
        <end position="46"/>
    </location>
</feature>
<evidence type="ECO:0000313" key="2">
    <source>
        <dbReference type="EMBL" id="EEU99286.1"/>
    </source>
</evidence>
<evidence type="ECO:0000256" key="1">
    <source>
        <dbReference type="SAM" id="Phobius"/>
    </source>
</evidence>
<evidence type="ECO:0000313" key="3">
    <source>
        <dbReference type="Proteomes" id="UP000004828"/>
    </source>
</evidence>
<protein>
    <submittedName>
        <fullName evidence="2">Uncharacterized protein</fullName>
    </submittedName>
</protein>
<dbReference type="HOGENOM" id="CLU_1839450_0_0_9"/>
<name>C7GFX2_9FIRM</name>
<keyword evidence="1" id="KW-0472">Membrane</keyword>
<keyword evidence="1" id="KW-1133">Transmembrane helix</keyword>
<gene>
    <name evidence="2" type="ORF">ROSINTL182_08829</name>
</gene>
<dbReference type="Proteomes" id="UP000004828">
    <property type="component" value="Unassembled WGS sequence"/>
</dbReference>
<keyword evidence="1" id="KW-0812">Transmembrane</keyword>
<comment type="caution">
    <text evidence="2">The sequence shown here is derived from an EMBL/GenBank/DDBJ whole genome shotgun (WGS) entry which is preliminary data.</text>
</comment>
<organism evidence="2 3">
    <name type="scientific">Roseburia intestinalis L1-82</name>
    <dbReference type="NCBI Taxonomy" id="536231"/>
    <lineage>
        <taxon>Bacteria</taxon>
        <taxon>Bacillati</taxon>
        <taxon>Bacillota</taxon>
        <taxon>Clostridia</taxon>
        <taxon>Lachnospirales</taxon>
        <taxon>Lachnospiraceae</taxon>
        <taxon>Roseburia</taxon>
    </lineage>
</organism>
<dbReference type="AlphaFoldDB" id="C7GFX2"/>
<accession>C7GFX2</accession>
<reference evidence="2 3" key="1">
    <citation type="submission" date="2009-08" db="EMBL/GenBank/DDBJ databases">
        <authorList>
            <person name="Weinstock G."/>
            <person name="Sodergren E."/>
            <person name="Clifton S."/>
            <person name="Fulton L."/>
            <person name="Fulton B."/>
            <person name="Courtney L."/>
            <person name="Fronick C."/>
            <person name="Harrison M."/>
            <person name="Strong C."/>
            <person name="Farmer C."/>
            <person name="Delahaunty K."/>
            <person name="Markovic C."/>
            <person name="Hall O."/>
            <person name="Minx P."/>
            <person name="Tomlinson C."/>
            <person name="Mitreva M."/>
            <person name="Nelson J."/>
            <person name="Hou S."/>
            <person name="Wollam A."/>
            <person name="Pepin K.H."/>
            <person name="Johnson M."/>
            <person name="Bhonagiri V."/>
            <person name="Nash W.E."/>
            <person name="Warren W."/>
            <person name="Chinwalla A."/>
            <person name="Mardis E.R."/>
            <person name="Wilson R.K."/>
        </authorList>
    </citation>
    <scope>NUCLEOTIDE SEQUENCE [LARGE SCALE GENOMIC DNA]</scope>
    <source>
        <strain evidence="2 3">L1-82</strain>
    </source>
</reference>
<sequence length="140" mass="15697">MQDKDSEVLNYQRKRRKRITKIRYSIILIVAGWIVLSMILVVVLFVKMTSLEHKLDQLVTSSSEQNTDQINAGAAADLNGGVIAEETETTEEMQTEMTWDKVTPPASGISDEDNLASEGDLHKVYLTFDNVPSEHTSEIL</sequence>
<dbReference type="EMBL" id="ABYJ02000223">
    <property type="protein sequence ID" value="EEU99286.1"/>
    <property type="molecule type" value="Genomic_DNA"/>
</dbReference>